<dbReference type="WBParaSite" id="ALUE_0002068901-mRNA-1">
    <property type="protein sequence ID" value="ALUE_0002068901-mRNA-1"/>
    <property type="gene ID" value="ALUE_0002068901"/>
</dbReference>
<dbReference type="AlphaFoldDB" id="A0A0M3IPL1"/>
<reference evidence="2" key="1">
    <citation type="submission" date="2017-02" db="UniProtKB">
        <authorList>
            <consortium name="WormBaseParasite"/>
        </authorList>
    </citation>
    <scope>IDENTIFICATION</scope>
</reference>
<protein>
    <submittedName>
        <fullName evidence="2">Reverse transcriptase</fullName>
    </submittedName>
</protein>
<keyword evidence="1" id="KW-1185">Reference proteome</keyword>
<dbReference type="Proteomes" id="UP000036681">
    <property type="component" value="Unplaced"/>
</dbReference>
<evidence type="ECO:0000313" key="2">
    <source>
        <dbReference type="WBParaSite" id="ALUE_0002068901-mRNA-1"/>
    </source>
</evidence>
<evidence type="ECO:0000313" key="1">
    <source>
        <dbReference type="Proteomes" id="UP000036681"/>
    </source>
</evidence>
<proteinExistence type="predicted"/>
<name>A0A0M3IPL1_ASCLU</name>
<organism evidence="1 2">
    <name type="scientific">Ascaris lumbricoides</name>
    <name type="common">Giant roundworm</name>
    <dbReference type="NCBI Taxonomy" id="6252"/>
    <lineage>
        <taxon>Eukaryota</taxon>
        <taxon>Metazoa</taxon>
        <taxon>Ecdysozoa</taxon>
        <taxon>Nematoda</taxon>
        <taxon>Chromadorea</taxon>
        <taxon>Rhabditida</taxon>
        <taxon>Spirurina</taxon>
        <taxon>Ascaridomorpha</taxon>
        <taxon>Ascaridoidea</taxon>
        <taxon>Ascarididae</taxon>
        <taxon>Ascaris</taxon>
    </lineage>
</organism>
<accession>A0A0M3IPL1</accession>
<sequence length="164" mass="18306">MEEGSFLLLSDPDPLNSNVSLSMFLCNVLLHVYGRSSNGYKILDLRGKLHLVPIVRDIYLSRRRMFAYVLKGRKAMALSMDKYDGLKGIVSLFILALGWNRTSEGLEKPIGHWGIGIVPDRLMALRTSNVGSCVYAKSSLALSATVSESITSWIDGVRKYYLMD</sequence>